<evidence type="ECO:0000313" key="4">
    <source>
        <dbReference type="Proteomes" id="UP000001568"/>
    </source>
</evidence>
<feature type="region of interest" description="Disordered" evidence="1">
    <location>
        <begin position="1"/>
        <end position="217"/>
    </location>
</feature>
<dbReference type="AlphaFoldDB" id="A4S9Z0"/>
<feature type="compositionally biased region" description="Acidic residues" evidence="1">
    <location>
        <begin position="339"/>
        <end position="368"/>
    </location>
</feature>
<feature type="compositionally biased region" description="Basic residues" evidence="1">
    <location>
        <begin position="324"/>
        <end position="335"/>
    </location>
</feature>
<feature type="region of interest" description="Disordered" evidence="1">
    <location>
        <begin position="488"/>
        <end position="524"/>
    </location>
</feature>
<evidence type="ECO:0000256" key="1">
    <source>
        <dbReference type="SAM" id="MobiDB-lite"/>
    </source>
</evidence>
<evidence type="ECO:0000313" key="3">
    <source>
        <dbReference type="EMBL" id="ABP00571.1"/>
    </source>
</evidence>
<dbReference type="EMBL" id="CP000597">
    <property type="protein sequence ID" value="ABP00571.1"/>
    <property type="molecule type" value="Genomic_DNA"/>
</dbReference>
<dbReference type="Gramene" id="ABP00571">
    <property type="protein sequence ID" value="ABP00571"/>
    <property type="gene ID" value="OSTLU_25744"/>
</dbReference>
<feature type="compositionally biased region" description="Basic and acidic residues" evidence="1">
    <location>
        <begin position="13"/>
        <end position="28"/>
    </location>
</feature>
<keyword evidence="2" id="KW-1133">Transmembrane helix</keyword>
<feature type="compositionally biased region" description="Basic residues" evidence="1">
    <location>
        <begin position="373"/>
        <end position="383"/>
    </location>
</feature>
<accession>A4S9Z0</accession>
<protein>
    <submittedName>
        <fullName evidence="3">Uncharacterized protein</fullName>
    </submittedName>
</protein>
<feature type="compositionally biased region" description="Acidic residues" evidence="1">
    <location>
        <begin position="121"/>
        <end position="130"/>
    </location>
</feature>
<feature type="compositionally biased region" description="Acidic residues" evidence="1">
    <location>
        <begin position="398"/>
        <end position="409"/>
    </location>
</feature>
<dbReference type="RefSeq" id="XP_001422254.1">
    <property type="nucleotide sequence ID" value="XM_001422217.1"/>
</dbReference>
<feature type="compositionally biased region" description="Basic and acidic residues" evidence="1">
    <location>
        <begin position="159"/>
        <end position="210"/>
    </location>
</feature>
<dbReference type="HOGENOM" id="CLU_444381_0_0_1"/>
<dbReference type="KEGG" id="olu:OSTLU_25744"/>
<dbReference type="OrthoDB" id="10587696at2759"/>
<keyword evidence="2" id="KW-0812">Transmembrane</keyword>
<gene>
    <name evidence="3" type="ORF">OSTLU_25744</name>
</gene>
<feature type="region of interest" description="Disordered" evidence="1">
    <location>
        <begin position="303"/>
        <end position="418"/>
    </location>
</feature>
<organism evidence="3 4">
    <name type="scientific">Ostreococcus lucimarinus (strain CCE9901)</name>
    <dbReference type="NCBI Taxonomy" id="436017"/>
    <lineage>
        <taxon>Eukaryota</taxon>
        <taxon>Viridiplantae</taxon>
        <taxon>Chlorophyta</taxon>
        <taxon>Mamiellophyceae</taxon>
        <taxon>Mamiellales</taxon>
        <taxon>Bathycoccaceae</taxon>
        <taxon>Ostreococcus</taxon>
    </lineage>
</organism>
<reference evidence="3 4" key="1">
    <citation type="journal article" date="2007" name="Proc. Natl. Acad. Sci. U.S.A.">
        <title>The tiny eukaryote Ostreococcus provides genomic insights into the paradox of plankton speciation.</title>
        <authorList>
            <person name="Palenik B."/>
            <person name="Grimwood J."/>
            <person name="Aerts A."/>
            <person name="Rouze P."/>
            <person name="Salamov A."/>
            <person name="Putnam N."/>
            <person name="Dupont C."/>
            <person name="Jorgensen R."/>
            <person name="Derelle E."/>
            <person name="Rombauts S."/>
            <person name="Zhou K."/>
            <person name="Otillar R."/>
            <person name="Merchant S.S."/>
            <person name="Podell S."/>
            <person name="Gaasterland T."/>
            <person name="Napoli C."/>
            <person name="Gendler K."/>
            <person name="Manuell A."/>
            <person name="Tai V."/>
            <person name="Vallon O."/>
            <person name="Piganeau G."/>
            <person name="Jancek S."/>
            <person name="Heijde M."/>
            <person name="Jabbari K."/>
            <person name="Bowler C."/>
            <person name="Lohr M."/>
            <person name="Robbens S."/>
            <person name="Werner G."/>
            <person name="Dubchak I."/>
            <person name="Pazour G.J."/>
            <person name="Ren Q."/>
            <person name="Paulsen I."/>
            <person name="Delwiche C."/>
            <person name="Schmutz J."/>
            <person name="Rokhsar D."/>
            <person name="Van de Peer Y."/>
            <person name="Moreau H."/>
            <person name="Grigoriev I.V."/>
        </authorList>
    </citation>
    <scope>NUCLEOTIDE SEQUENCE [LARGE SCALE GENOMIC DNA]</scope>
    <source>
        <strain evidence="3 4">CCE9901</strain>
    </source>
</reference>
<proteinExistence type="predicted"/>
<dbReference type="STRING" id="436017.A4S9Z0"/>
<keyword evidence="2" id="KW-0472">Membrane</keyword>
<evidence type="ECO:0000256" key="2">
    <source>
        <dbReference type="SAM" id="Phobius"/>
    </source>
</evidence>
<keyword evidence="4" id="KW-1185">Reference proteome</keyword>
<dbReference type="Proteomes" id="UP000001568">
    <property type="component" value="Chromosome 17"/>
</dbReference>
<feature type="compositionally biased region" description="Acidic residues" evidence="1">
    <location>
        <begin position="496"/>
        <end position="513"/>
    </location>
</feature>
<feature type="transmembrane region" description="Helical" evidence="2">
    <location>
        <begin position="235"/>
        <end position="256"/>
    </location>
</feature>
<dbReference type="GeneID" id="5006209"/>
<feature type="compositionally biased region" description="Basic and acidic residues" evidence="1">
    <location>
        <begin position="39"/>
        <end position="56"/>
    </location>
</feature>
<feature type="compositionally biased region" description="Gly residues" evidence="1">
    <location>
        <begin position="61"/>
        <end position="72"/>
    </location>
</feature>
<sequence length="615" mass="66971">MVCCAKNASSDARSVRSRESSDDEDARRTATTASESDEETRVVDDHDDDAFARDRDEDVEAGGGDGRGGGGRRSAWDRAGGDGASDGDESPSHSTFGRDSERRRRMRKTSKLVAERLGGVDSDESDDDEFASGLERARSARRRGGDEEEGFGFVSQADLTRREEERARKKREEERRALEAERARRKAEKLAKKEAKREAKRDRERAREESETASLLDGGRKRKVRRSFFGIKSHVVTYTVVAVSAVVACGVGAVLYSSAASPRTMEIRGGAGTLTTADPTLQPLKATTDKILKGLKGSLKRVTAGTSSVDDVADETEESSSKTSKTKSALKKKSSTTKDEEDENDDLDADDDVDVDVDDAVVDDTDDTDEKKSTKRKKSSKKSKPSEASLGVTPSIKDEEDEEEEEDDDVKATPSCAPVQIESKHGIYRQYNKACMEDSGDVLGCVEKSSEGCQSCYLDDSPAATQSSSYSRCSHHVCSAYSVEGCDPKPAKAKSDDDESDAEDGNADDEDTADTAPTVRAKPTLGVTPTVNVEDENCLPNLEDAKRGIFQYTERYCRTFGHIDVDYAGCIAIGKSSCRMCATRSVRGASSVFALCPRSVCQNHDLLFEQCEKDD</sequence>
<name>A4S9Z0_OSTLU</name>